<feature type="domain" description="Carbohydrate kinase FGGY N-terminal" evidence="7">
    <location>
        <begin position="8"/>
        <end position="268"/>
    </location>
</feature>
<evidence type="ECO:0000256" key="4">
    <source>
        <dbReference type="ARBA" id="ARBA00022679"/>
    </source>
</evidence>
<dbReference type="GO" id="GO:0016301">
    <property type="term" value="F:kinase activity"/>
    <property type="evidence" value="ECO:0007669"/>
    <property type="project" value="UniProtKB-KW"/>
</dbReference>
<dbReference type="InterPro" id="IPR050406">
    <property type="entry name" value="FGGY_Carb_Kinase"/>
</dbReference>
<evidence type="ECO:0000256" key="2">
    <source>
        <dbReference type="ARBA" id="ARBA00009156"/>
    </source>
</evidence>
<dbReference type="PANTHER" id="PTHR43095">
    <property type="entry name" value="SUGAR KINASE"/>
    <property type="match status" value="1"/>
</dbReference>
<dbReference type="InterPro" id="IPR018484">
    <property type="entry name" value="FGGY_N"/>
</dbReference>
<comment type="caution">
    <text evidence="9">The sequence shown here is derived from an EMBL/GenBank/DDBJ whole genome shotgun (WGS) entry which is preliminary data.</text>
</comment>
<dbReference type="Pfam" id="PF02782">
    <property type="entry name" value="FGGY_C"/>
    <property type="match status" value="1"/>
</dbReference>
<dbReference type="InterPro" id="IPR043129">
    <property type="entry name" value="ATPase_NBD"/>
</dbReference>
<evidence type="ECO:0000259" key="8">
    <source>
        <dbReference type="Pfam" id="PF02782"/>
    </source>
</evidence>
<accession>A0A4R4T833</accession>
<protein>
    <submittedName>
        <fullName evidence="9">Xylulose kinase</fullName>
    </submittedName>
</protein>
<evidence type="ECO:0000256" key="5">
    <source>
        <dbReference type="ARBA" id="ARBA00022777"/>
    </source>
</evidence>
<proteinExistence type="inferred from homology"/>
<gene>
    <name evidence="9" type="ORF">E1283_19735</name>
</gene>
<evidence type="ECO:0000313" key="9">
    <source>
        <dbReference type="EMBL" id="TDC73230.1"/>
    </source>
</evidence>
<dbReference type="PROSITE" id="PS00297">
    <property type="entry name" value="HSP70_1"/>
    <property type="match status" value="1"/>
</dbReference>
<dbReference type="GO" id="GO:0042732">
    <property type="term" value="P:D-xylose metabolic process"/>
    <property type="evidence" value="ECO:0007669"/>
    <property type="project" value="UniProtKB-KW"/>
</dbReference>
<reference evidence="9 10" key="1">
    <citation type="submission" date="2019-03" db="EMBL/GenBank/DDBJ databases">
        <title>Draft genome sequences of novel Actinobacteria.</title>
        <authorList>
            <person name="Sahin N."/>
            <person name="Ay H."/>
            <person name="Saygin H."/>
        </authorList>
    </citation>
    <scope>NUCLEOTIDE SEQUENCE [LARGE SCALE GENOMIC DNA]</scope>
    <source>
        <strain evidence="9 10">DSM 41900</strain>
    </source>
</reference>
<dbReference type="Gene3D" id="3.30.420.40">
    <property type="match status" value="2"/>
</dbReference>
<evidence type="ECO:0000256" key="6">
    <source>
        <dbReference type="ARBA" id="ARBA00023016"/>
    </source>
</evidence>
<organism evidence="9 10">
    <name type="scientific">Streptomyces hainanensis</name>
    <dbReference type="NCBI Taxonomy" id="402648"/>
    <lineage>
        <taxon>Bacteria</taxon>
        <taxon>Bacillati</taxon>
        <taxon>Actinomycetota</taxon>
        <taxon>Actinomycetes</taxon>
        <taxon>Kitasatosporales</taxon>
        <taxon>Streptomycetaceae</taxon>
        <taxon>Streptomyces</taxon>
    </lineage>
</organism>
<dbReference type="InterPro" id="IPR018485">
    <property type="entry name" value="FGGY_C"/>
</dbReference>
<evidence type="ECO:0000256" key="1">
    <source>
        <dbReference type="ARBA" id="ARBA00007381"/>
    </source>
</evidence>
<dbReference type="AlphaFoldDB" id="A0A4R4T833"/>
<dbReference type="PANTHER" id="PTHR43095:SF5">
    <property type="entry name" value="XYLULOSE KINASE"/>
    <property type="match status" value="1"/>
</dbReference>
<dbReference type="InterPro" id="IPR018181">
    <property type="entry name" value="Heat_shock_70_CS"/>
</dbReference>
<keyword evidence="5 9" id="KW-0418">Kinase</keyword>
<comment type="similarity">
    <text evidence="2">Belongs to the FGGY kinase family.</text>
</comment>
<dbReference type="SUPFAM" id="SSF53067">
    <property type="entry name" value="Actin-like ATPase domain"/>
    <property type="match status" value="2"/>
</dbReference>
<evidence type="ECO:0000259" key="7">
    <source>
        <dbReference type="Pfam" id="PF00370"/>
    </source>
</evidence>
<evidence type="ECO:0000256" key="3">
    <source>
        <dbReference type="ARBA" id="ARBA00022629"/>
    </source>
</evidence>
<dbReference type="Pfam" id="PF00370">
    <property type="entry name" value="FGGY_N"/>
    <property type="match status" value="1"/>
</dbReference>
<keyword evidence="6" id="KW-0346">Stress response</keyword>
<sequence length="538" mass="57630">MTAVARRYVIGVDLGTSGSRTVLAGTDGRILGHETARTALHLLPGGGAEQDPDDWWRAIRETLRRLLDRRLVPVSDIAAICLSAQWGGTVAVDAEGRHLHRALLWMDGRGAEHTRRLAGGGLRVPGTGYNATRLRAWIARSGGAPTLTGKDPVGQSQFLRHARPDVFARAAHLLDVPEYLTMRLTGRPVAGHDTVALRWCTDNRTPGAVRYDERLVRLSGLPRDRLPALVEPATVVGPILPAAAAELGLGEHVLVAAGTGDTTAAAIGAGAVLPYQGHLCVGTSAWLSCHVPRKKTDVLHNVAALPSVVPDSYWVATIQDVAGKGIDWLIGNVLGPEGRDPDAAGEDRDELLARLNRLAGEAPPGSNGVVFTPWLNGERTPVDDPTVRGGWFNVSLTTTRADLARSTFEGIALNARWLNESVERFTGRPFPHLNFIGGGATSPLWCQAMADVLGRTIRQVAEPALANARGAALIAAVALGELDWSDIPEKVAIAAEFTPDPANRPVYDRAYAAFRSFYRHNRGIYAALNGRPPARPPR</sequence>
<name>A0A4R4T833_9ACTN</name>
<keyword evidence="3" id="KW-0119">Carbohydrate metabolism</keyword>
<dbReference type="OrthoDB" id="9782710at2"/>
<comment type="similarity">
    <text evidence="1">Belongs to the heat shock protein 70 family.</text>
</comment>
<evidence type="ECO:0000313" key="10">
    <source>
        <dbReference type="Proteomes" id="UP000295345"/>
    </source>
</evidence>
<dbReference type="EMBL" id="SMKI01000209">
    <property type="protein sequence ID" value="TDC73230.1"/>
    <property type="molecule type" value="Genomic_DNA"/>
</dbReference>
<keyword evidence="10" id="KW-1185">Reference proteome</keyword>
<dbReference type="Proteomes" id="UP000295345">
    <property type="component" value="Unassembled WGS sequence"/>
</dbReference>
<dbReference type="CDD" id="cd07805">
    <property type="entry name" value="ASKHA_NBD_FGGY_CvXK-like"/>
    <property type="match status" value="1"/>
</dbReference>
<feature type="domain" description="Carbohydrate kinase FGGY C-terminal" evidence="8">
    <location>
        <begin position="280"/>
        <end position="479"/>
    </location>
</feature>
<keyword evidence="4" id="KW-0808">Transferase</keyword>
<dbReference type="PIRSF" id="PIRSF000538">
    <property type="entry name" value="GlpK"/>
    <property type="match status" value="1"/>
</dbReference>
<dbReference type="InterPro" id="IPR000577">
    <property type="entry name" value="Carb_kinase_FGGY"/>
</dbReference>
<keyword evidence="3" id="KW-0859">Xylose metabolism</keyword>